<dbReference type="PANTHER" id="PTHR10381:SF70">
    <property type="entry name" value="ATP-DEPENDENT CLP PROTEASE PROTEOLYTIC SUBUNIT"/>
    <property type="match status" value="1"/>
</dbReference>
<dbReference type="GO" id="GO:0004252">
    <property type="term" value="F:serine-type endopeptidase activity"/>
    <property type="evidence" value="ECO:0007669"/>
    <property type="project" value="InterPro"/>
</dbReference>
<keyword evidence="2" id="KW-0963">Cytoplasm</keyword>
<accession>A0A8D9C902</accession>
<dbReference type="GO" id="GO:0009368">
    <property type="term" value="C:endopeptidase Clp complex"/>
    <property type="evidence" value="ECO:0007669"/>
    <property type="project" value="TreeGrafter"/>
</dbReference>
<dbReference type="GO" id="GO:0004176">
    <property type="term" value="F:ATP-dependent peptidase activity"/>
    <property type="evidence" value="ECO:0007669"/>
    <property type="project" value="InterPro"/>
</dbReference>
<dbReference type="InterPro" id="IPR001907">
    <property type="entry name" value="ClpP"/>
</dbReference>
<keyword evidence="3" id="KW-0645">Protease</keyword>
<dbReference type="InterPro" id="IPR029045">
    <property type="entry name" value="ClpP/crotonase-like_dom_sf"/>
</dbReference>
<dbReference type="EMBL" id="OU342829">
    <property type="protein sequence ID" value="CAG7580581.1"/>
    <property type="molecule type" value="Genomic_DNA"/>
</dbReference>
<sequence length="218" mass="24598">MYDYNTMDRSYGSKLDFNKFAMDKGVKESYIKNYSTQIVNSDGTIMDIYSKMLNERIIFLTSEVDNYTSNMIKSQLLYLNTVSDDDISIYIDSPGGSVYTGLGILDVMDFVECDVQTVNIGLAASMAAVILAYGKDGKRKTLKRSRTMIHQPLGYSGYAQASDIEIDAKQIMSVKEELLQVLADSTNQTYEKIKEDSDRDYWMNGKQAKSYGIVDIIL</sequence>
<evidence type="ECO:0000256" key="1">
    <source>
        <dbReference type="ARBA" id="ARBA00007039"/>
    </source>
</evidence>
<reference evidence="6" key="1">
    <citation type="submission" date="2021-06" db="EMBL/GenBank/DDBJ databases">
        <authorList>
            <person name="Gannon L."/>
            <person name="Redgwell R T."/>
            <person name="Michniewski S."/>
            <person name="Harrison D C."/>
            <person name="Millard A."/>
        </authorList>
    </citation>
    <scope>NUCLEOTIDE SEQUENCE</scope>
</reference>
<dbReference type="Gene3D" id="3.90.226.10">
    <property type="entry name" value="2-enoyl-CoA Hydratase, Chain A, domain 1"/>
    <property type="match status" value="1"/>
</dbReference>
<comment type="similarity">
    <text evidence="1">Belongs to the peptidase S14 family.</text>
</comment>
<protein>
    <submittedName>
        <fullName evidence="6">Gp257</fullName>
    </submittedName>
</protein>
<dbReference type="PROSITE" id="PS00381">
    <property type="entry name" value="CLP_PROTEASE_SER"/>
    <property type="match status" value="1"/>
</dbReference>
<dbReference type="InterPro" id="IPR018215">
    <property type="entry name" value="ClpP_Ser_AS"/>
</dbReference>
<dbReference type="SUPFAM" id="SSF52096">
    <property type="entry name" value="ClpP/crotonase"/>
    <property type="match status" value="1"/>
</dbReference>
<keyword evidence="5" id="KW-0720">Serine protease</keyword>
<keyword evidence="4" id="KW-0378">Hydrolase</keyword>
<dbReference type="InterPro" id="IPR023562">
    <property type="entry name" value="ClpP/TepA"/>
</dbReference>
<organism evidence="6">
    <name type="scientific">uncultured marine phage</name>
    <dbReference type="NCBI Taxonomy" id="707152"/>
    <lineage>
        <taxon>Viruses</taxon>
        <taxon>environmental samples</taxon>
    </lineage>
</organism>
<proteinExistence type="inferred from homology"/>
<dbReference type="Pfam" id="PF00574">
    <property type="entry name" value="CLP_protease"/>
    <property type="match status" value="1"/>
</dbReference>
<dbReference type="PRINTS" id="PR00127">
    <property type="entry name" value="CLPPROTEASEP"/>
</dbReference>
<gene>
    <name evidence="6" type="primary">257</name>
    <name evidence="6" type="ORF">SLAVMIC_00486</name>
</gene>
<dbReference type="PANTHER" id="PTHR10381">
    <property type="entry name" value="ATP-DEPENDENT CLP PROTEASE PROTEOLYTIC SUBUNIT"/>
    <property type="match status" value="1"/>
</dbReference>
<evidence type="ECO:0000256" key="2">
    <source>
        <dbReference type="ARBA" id="ARBA00022490"/>
    </source>
</evidence>
<evidence type="ECO:0000256" key="5">
    <source>
        <dbReference type="ARBA" id="ARBA00022825"/>
    </source>
</evidence>
<name>A0A8D9C902_9VIRU</name>
<evidence type="ECO:0000256" key="4">
    <source>
        <dbReference type="ARBA" id="ARBA00022801"/>
    </source>
</evidence>
<dbReference type="HAMAP" id="MF_00444">
    <property type="entry name" value="ClpP"/>
    <property type="match status" value="1"/>
</dbReference>
<dbReference type="GO" id="GO:0051117">
    <property type="term" value="F:ATPase binding"/>
    <property type="evidence" value="ECO:0007669"/>
    <property type="project" value="TreeGrafter"/>
</dbReference>
<dbReference type="CDD" id="cd07017">
    <property type="entry name" value="S14_ClpP_2"/>
    <property type="match status" value="1"/>
</dbReference>
<dbReference type="GO" id="GO:0006515">
    <property type="term" value="P:protein quality control for misfolded or incompletely synthesized proteins"/>
    <property type="evidence" value="ECO:0007669"/>
    <property type="project" value="TreeGrafter"/>
</dbReference>
<evidence type="ECO:0000256" key="3">
    <source>
        <dbReference type="ARBA" id="ARBA00022670"/>
    </source>
</evidence>
<evidence type="ECO:0000313" key="6">
    <source>
        <dbReference type="EMBL" id="CAG7580581.1"/>
    </source>
</evidence>